<feature type="transmembrane region" description="Helical" evidence="1">
    <location>
        <begin position="85"/>
        <end position="108"/>
    </location>
</feature>
<dbReference type="PANTHER" id="PTHR40057">
    <property type="entry name" value="SLR1162 PROTEIN"/>
    <property type="match status" value="1"/>
</dbReference>
<evidence type="ECO:0000256" key="1">
    <source>
        <dbReference type="SAM" id="Phobius"/>
    </source>
</evidence>
<sequence length="155" mass="16792">MKGRELGDAARASTRSTLTIRRRAHPGRARECDAEFAELLSEAAAIPGWVDASVLANDAAPVEYEVRLHFSSCASPVHPPPRYKLALLTWLGIFPLITVILAIAGPLIQDLHVIVRSLILTACVVPLMTWLVMPFLTWAAATWLNAQSGGRSPTA</sequence>
<keyword evidence="1" id="KW-0472">Membrane</keyword>
<evidence type="ECO:0000313" key="3">
    <source>
        <dbReference type="Proteomes" id="UP001595960"/>
    </source>
</evidence>
<organism evidence="2 3">
    <name type="scientific">Agromyces aurantiacus</name>
    <dbReference type="NCBI Taxonomy" id="165814"/>
    <lineage>
        <taxon>Bacteria</taxon>
        <taxon>Bacillati</taxon>
        <taxon>Actinomycetota</taxon>
        <taxon>Actinomycetes</taxon>
        <taxon>Micrococcales</taxon>
        <taxon>Microbacteriaceae</taxon>
        <taxon>Agromyces</taxon>
    </lineage>
</organism>
<dbReference type="Proteomes" id="UP001595960">
    <property type="component" value="Unassembled WGS sequence"/>
</dbReference>
<dbReference type="PANTHER" id="PTHR40057:SF1">
    <property type="entry name" value="SLR1162 PROTEIN"/>
    <property type="match status" value="1"/>
</dbReference>
<dbReference type="InterPro" id="IPR038762">
    <property type="entry name" value="ABM_predict"/>
</dbReference>
<keyword evidence="3" id="KW-1185">Reference proteome</keyword>
<keyword evidence="1" id="KW-0812">Transmembrane</keyword>
<feature type="transmembrane region" description="Helical" evidence="1">
    <location>
        <begin position="114"/>
        <end position="141"/>
    </location>
</feature>
<keyword evidence="1" id="KW-1133">Transmembrane helix</keyword>
<gene>
    <name evidence="2" type="ORF">ACFPER_16635</name>
</gene>
<name>A0ABV9R9D4_9MICO</name>
<evidence type="ECO:0008006" key="4">
    <source>
        <dbReference type="Google" id="ProtNLM"/>
    </source>
</evidence>
<accession>A0ABV9R9D4</accession>
<protein>
    <recommendedName>
        <fullName evidence="4">Antibiotic biosynthesis monooxygenase</fullName>
    </recommendedName>
</protein>
<dbReference type="EMBL" id="JBHSJC010000002">
    <property type="protein sequence ID" value="MFC4830425.1"/>
    <property type="molecule type" value="Genomic_DNA"/>
</dbReference>
<proteinExistence type="predicted"/>
<evidence type="ECO:0000313" key="2">
    <source>
        <dbReference type="EMBL" id="MFC4830425.1"/>
    </source>
</evidence>
<dbReference type="RefSeq" id="WP_204394127.1">
    <property type="nucleotide sequence ID" value="NZ_JAFBBW010000001.1"/>
</dbReference>
<comment type="caution">
    <text evidence="2">The sequence shown here is derived from an EMBL/GenBank/DDBJ whole genome shotgun (WGS) entry which is preliminary data.</text>
</comment>
<reference evidence="3" key="1">
    <citation type="journal article" date="2019" name="Int. J. Syst. Evol. Microbiol.">
        <title>The Global Catalogue of Microorganisms (GCM) 10K type strain sequencing project: providing services to taxonomists for standard genome sequencing and annotation.</title>
        <authorList>
            <consortium name="The Broad Institute Genomics Platform"/>
            <consortium name="The Broad Institute Genome Sequencing Center for Infectious Disease"/>
            <person name="Wu L."/>
            <person name="Ma J."/>
        </authorList>
    </citation>
    <scope>NUCLEOTIDE SEQUENCE [LARGE SCALE GENOMIC DNA]</scope>
    <source>
        <strain evidence="3">CGMCC 1.12192</strain>
    </source>
</reference>